<dbReference type="AlphaFoldDB" id="A0A0U0ZG97"/>
<dbReference type="InterPro" id="IPR006683">
    <property type="entry name" value="Thioestr_dom"/>
</dbReference>
<evidence type="ECO:0000256" key="9">
    <source>
        <dbReference type="ARBA" id="ARBA00022946"/>
    </source>
</evidence>
<dbReference type="InterPro" id="IPR029069">
    <property type="entry name" value="HotDog_dom_sf"/>
</dbReference>
<evidence type="ECO:0000256" key="24">
    <source>
        <dbReference type="SAM" id="MobiDB-lite"/>
    </source>
</evidence>
<dbReference type="GO" id="GO:0005737">
    <property type="term" value="C:cytoplasm"/>
    <property type="evidence" value="ECO:0007669"/>
    <property type="project" value="UniProtKB-SubCell"/>
</dbReference>
<dbReference type="PANTHER" id="PTHR12418:SF19">
    <property type="entry name" value="ACYL-COENZYME A THIOESTERASE THEM4"/>
    <property type="match status" value="1"/>
</dbReference>
<evidence type="ECO:0000256" key="21">
    <source>
        <dbReference type="ARBA" id="ARBA00047969"/>
    </source>
</evidence>
<comment type="catalytic activity">
    <reaction evidence="20">
        <text>hexadecanoyl-CoA + H2O = hexadecanoate + CoA + H(+)</text>
        <dbReference type="Rhea" id="RHEA:16645"/>
        <dbReference type="ChEBI" id="CHEBI:7896"/>
        <dbReference type="ChEBI" id="CHEBI:15377"/>
        <dbReference type="ChEBI" id="CHEBI:15378"/>
        <dbReference type="ChEBI" id="CHEBI:57287"/>
        <dbReference type="ChEBI" id="CHEBI:57379"/>
        <dbReference type="EC" id="3.1.2.2"/>
    </reaction>
    <physiologicalReaction direction="left-to-right" evidence="20">
        <dbReference type="Rhea" id="RHEA:16646"/>
    </physiologicalReaction>
</comment>
<dbReference type="GO" id="GO:0016787">
    <property type="term" value="F:hydrolase activity"/>
    <property type="evidence" value="ECO:0007669"/>
    <property type="project" value="UniProtKB-KW"/>
</dbReference>
<evidence type="ECO:0000256" key="15">
    <source>
        <dbReference type="ARBA" id="ARBA00038456"/>
    </source>
</evidence>
<keyword evidence="8" id="KW-0276">Fatty acid metabolism</keyword>
<feature type="region of interest" description="Disordered" evidence="24">
    <location>
        <begin position="1"/>
        <end position="23"/>
    </location>
</feature>
<comment type="catalytic activity">
    <reaction evidence="14">
        <text>(9Z)-octadecenoyl-CoA + H2O = (9Z)-octadecenoate + CoA + H(+)</text>
        <dbReference type="Rhea" id="RHEA:40139"/>
        <dbReference type="ChEBI" id="CHEBI:15377"/>
        <dbReference type="ChEBI" id="CHEBI:15378"/>
        <dbReference type="ChEBI" id="CHEBI:30823"/>
        <dbReference type="ChEBI" id="CHEBI:57287"/>
        <dbReference type="ChEBI" id="CHEBI:57387"/>
    </reaction>
    <physiologicalReaction direction="left-to-right" evidence="14">
        <dbReference type="Rhea" id="RHEA:40140"/>
    </physiologicalReaction>
</comment>
<keyword evidence="7" id="KW-0378">Hydrolase</keyword>
<gene>
    <name evidence="26" type="ORF">ERS075579_00439</name>
</gene>
<evidence type="ECO:0000256" key="23">
    <source>
        <dbReference type="ARBA" id="ARBA00048180"/>
    </source>
</evidence>
<comment type="catalytic activity">
    <reaction evidence="21">
        <text>decanoyl-CoA + H2O = decanoate + CoA + H(+)</text>
        <dbReference type="Rhea" id="RHEA:40059"/>
        <dbReference type="ChEBI" id="CHEBI:15377"/>
        <dbReference type="ChEBI" id="CHEBI:15378"/>
        <dbReference type="ChEBI" id="CHEBI:27689"/>
        <dbReference type="ChEBI" id="CHEBI:57287"/>
        <dbReference type="ChEBI" id="CHEBI:61430"/>
    </reaction>
    <physiologicalReaction direction="left-to-right" evidence="21">
        <dbReference type="Rhea" id="RHEA:40060"/>
    </physiologicalReaction>
</comment>
<dbReference type="InterPro" id="IPR052365">
    <property type="entry name" value="THEM4/THEM5_acyl-CoA_thioest"/>
</dbReference>
<comment type="subcellular location">
    <subcellularLocation>
        <location evidence="3">Cell projection</location>
        <location evidence="3">Ruffle membrane</location>
    </subcellularLocation>
    <subcellularLocation>
        <location evidence="2">Cytoplasm</location>
    </subcellularLocation>
    <subcellularLocation>
        <location evidence="1">Membrane</location>
        <topology evidence="1">Peripheral membrane protein</topology>
    </subcellularLocation>
</comment>
<feature type="domain" description="Thioesterase" evidence="25">
    <location>
        <begin position="119"/>
        <end position="194"/>
    </location>
</feature>
<comment type="catalytic activity">
    <reaction evidence="19">
        <text>octanoyl-CoA + H2O = octanoate + CoA + H(+)</text>
        <dbReference type="Rhea" id="RHEA:30143"/>
        <dbReference type="ChEBI" id="CHEBI:15377"/>
        <dbReference type="ChEBI" id="CHEBI:15378"/>
        <dbReference type="ChEBI" id="CHEBI:25646"/>
        <dbReference type="ChEBI" id="CHEBI:57287"/>
        <dbReference type="ChEBI" id="CHEBI:57386"/>
    </reaction>
    <physiologicalReaction direction="left-to-right" evidence="19">
        <dbReference type="Rhea" id="RHEA:30144"/>
    </physiologicalReaction>
</comment>
<dbReference type="PANTHER" id="PTHR12418">
    <property type="entry name" value="ACYL-COENZYME A THIOESTERASE THEM4"/>
    <property type="match status" value="1"/>
</dbReference>
<evidence type="ECO:0000256" key="6">
    <source>
        <dbReference type="ARBA" id="ARBA00022703"/>
    </source>
</evidence>
<accession>A0A0U0ZG97</accession>
<evidence type="ECO:0000313" key="26">
    <source>
        <dbReference type="EMBL" id="CPV33356.1"/>
    </source>
</evidence>
<protein>
    <recommendedName>
        <fullName evidence="17">Acyl-coenzyme A thioesterase THEM4</fullName>
        <ecNumber evidence="16">3.1.2.2</ecNumber>
    </recommendedName>
    <alternativeName>
        <fullName evidence="18">Thioesterase superfamily member 4</fullName>
    </alternativeName>
</protein>
<evidence type="ECO:0000256" key="20">
    <source>
        <dbReference type="ARBA" id="ARBA00047734"/>
    </source>
</evidence>
<evidence type="ECO:0000256" key="14">
    <source>
        <dbReference type="ARBA" id="ARBA00037002"/>
    </source>
</evidence>
<dbReference type="Pfam" id="PF03061">
    <property type="entry name" value="4HBT"/>
    <property type="match status" value="1"/>
</dbReference>
<evidence type="ECO:0000256" key="13">
    <source>
        <dbReference type="ARBA" id="ARBA00035852"/>
    </source>
</evidence>
<dbReference type="Proteomes" id="UP000045782">
    <property type="component" value="Unassembled WGS sequence"/>
</dbReference>
<keyword evidence="6" id="KW-0053">Apoptosis</keyword>
<evidence type="ECO:0000256" key="11">
    <source>
        <dbReference type="ARBA" id="ARBA00023136"/>
    </source>
</evidence>
<evidence type="ECO:0000256" key="8">
    <source>
        <dbReference type="ARBA" id="ARBA00022832"/>
    </source>
</evidence>
<keyword evidence="11" id="KW-0472">Membrane</keyword>
<dbReference type="GO" id="GO:0016020">
    <property type="term" value="C:membrane"/>
    <property type="evidence" value="ECO:0007669"/>
    <property type="project" value="UniProtKB-SubCell"/>
</dbReference>
<evidence type="ECO:0000256" key="18">
    <source>
        <dbReference type="ARBA" id="ARBA00043210"/>
    </source>
</evidence>
<dbReference type="SUPFAM" id="SSF54637">
    <property type="entry name" value="Thioesterase/thiol ester dehydrase-isomerase"/>
    <property type="match status" value="1"/>
</dbReference>
<proteinExistence type="inferred from homology"/>
<evidence type="ECO:0000256" key="5">
    <source>
        <dbReference type="ARBA" id="ARBA00022490"/>
    </source>
</evidence>
<dbReference type="Gene3D" id="3.10.129.10">
    <property type="entry name" value="Hotdog Thioesterase"/>
    <property type="match status" value="1"/>
</dbReference>
<keyword evidence="4" id="KW-1003">Cell membrane</keyword>
<sequence length="209" mass="22917">MTTEEAVTAHEGGGFNPPDPTLKGGPDYGRFIDALRTLQDRARAALPPDAVVTELADQLEAMNKLLAPYEVSEWDSPSGRRTDLPLRGNILLVPMTIESFDNGVLTGTATFGRYHLGRNGAVHGGCLGLLFDTIFGTGSLLLTDLRKLRTAYLNINYRKITPIEKELRYDCTLDRVEGRKVFMTGRLLNGDEVLAEAEALFVKLNPGQP</sequence>
<keyword evidence="12" id="KW-0966">Cell projection</keyword>
<dbReference type="EC" id="3.1.2.2" evidence="16"/>
<keyword evidence="5" id="KW-0963">Cytoplasm</keyword>
<dbReference type="RefSeq" id="WP_005057516.1">
    <property type="nucleotide sequence ID" value="NZ_AP022621.1"/>
</dbReference>
<dbReference type="EMBL" id="CSWP01000001">
    <property type="protein sequence ID" value="CPV33356.1"/>
    <property type="molecule type" value="Genomic_DNA"/>
</dbReference>
<organism evidence="26 27">
    <name type="scientific">Mycobacteroides abscessus</name>
    <dbReference type="NCBI Taxonomy" id="36809"/>
    <lineage>
        <taxon>Bacteria</taxon>
        <taxon>Bacillati</taxon>
        <taxon>Actinomycetota</taxon>
        <taxon>Actinomycetes</taxon>
        <taxon>Mycobacteriales</taxon>
        <taxon>Mycobacteriaceae</taxon>
        <taxon>Mycobacteroides</taxon>
    </lineage>
</organism>
<dbReference type="CDD" id="cd03443">
    <property type="entry name" value="PaaI_thioesterase"/>
    <property type="match status" value="1"/>
</dbReference>
<keyword evidence="10" id="KW-0443">Lipid metabolism</keyword>
<comment type="similarity">
    <text evidence="15">Belongs to the THEM4/THEM5 thioesterase family.</text>
</comment>
<evidence type="ECO:0000256" key="4">
    <source>
        <dbReference type="ARBA" id="ARBA00022475"/>
    </source>
</evidence>
<dbReference type="GO" id="GO:0006631">
    <property type="term" value="P:fatty acid metabolic process"/>
    <property type="evidence" value="ECO:0007669"/>
    <property type="project" value="UniProtKB-KW"/>
</dbReference>
<evidence type="ECO:0000256" key="19">
    <source>
        <dbReference type="ARBA" id="ARBA00047588"/>
    </source>
</evidence>
<name>A0A0U0ZG97_9MYCO</name>
<comment type="catalytic activity">
    <reaction evidence="23">
        <text>tetradecanoyl-CoA + H2O = tetradecanoate + CoA + H(+)</text>
        <dbReference type="Rhea" id="RHEA:40119"/>
        <dbReference type="ChEBI" id="CHEBI:15377"/>
        <dbReference type="ChEBI" id="CHEBI:15378"/>
        <dbReference type="ChEBI" id="CHEBI:30807"/>
        <dbReference type="ChEBI" id="CHEBI:57287"/>
        <dbReference type="ChEBI" id="CHEBI:57385"/>
    </reaction>
    <physiologicalReaction direction="left-to-right" evidence="23">
        <dbReference type="Rhea" id="RHEA:40120"/>
    </physiologicalReaction>
</comment>
<keyword evidence="9" id="KW-0809">Transit peptide</keyword>
<evidence type="ECO:0000256" key="1">
    <source>
        <dbReference type="ARBA" id="ARBA00004170"/>
    </source>
</evidence>
<comment type="catalytic activity">
    <reaction evidence="13">
        <text>(5Z,8Z,11Z,14Z)-eicosatetraenoyl-CoA + H2O = (5Z,8Z,11Z,14Z)-eicosatetraenoate + CoA + H(+)</text>
        <dbReference type="Rhea" id="RHEA:40151"/>
        <dbReference type="ChEBI" id="CHEBI:15377"/>
        <dbReference type="ChEBI" id="CHEBI:15378"/>
        <dbReference type="ChEBI" id="CHEBI:32395"/>
        <dbReference type="ChEBI" id="CHEBI:57287"/>
        <dbReference type="ChEBI" id="CHEBI:57368"/>
    </reaction>
    <physiologicalReaction direction="left-to-right" evidence="13">
        <dbReference type="Rhea" id="RHEA:40152"/>
    </physiologicalReaction>
</comment>
<evidence type="ECO:0000256" key="22">
    <source>
        <dbReference type="ARBA" id="ARBA00048074"/>
    </source>
</evidence>
<evidence type="ECO:0000313" key="27">
    <source>
        <dbReference type="Proteomes" id="UP000045782"/>
    </source>
</evidence>
<reference evidence="26 27" key="1">
    <citation type="submission" date="2015-03" db="EMBL/GenBank/DDBJ databases">
        <authorList>
            <person name="Murphy D."/>
        </authorList>
    </citation>
    <scope>NUCLEOTIDE SEQUENCE [LARGE SCALE GENOMIC DNA]</scope>
    <source>
        <strain evidence="26 27">PAP088</strain>
    </source>
</reference>
<evidence type="ECO:0000259" key="25">
    <source>
        <dbReference type="Pfam" id="PF03061"/>
    </source>
</evidence>
<evidence type="ECO:0000256" key="7">
    <source>
        <dbReference type="ARBA" id="ARBA00022801"/>
    </source>
</evidence>
<evidence type="ECO:0000256" key="2">
    <source>
        <dbReference type="ARBA" id="ARBA00004496"/>
    </source>
</evidence>
<evidence type="ECO:0000256" key="3">
    <source>
        <dbReference type="ARBA" id="ARBA00004632"/>
    </source>
</evidence>
<evidence type="ECO:0000256" key="12">
    <source>
        <dbReference type="ARBA" id="ARBA00023273"/>
    </source>
</evidence>
<comment type="catalytic activity">
    <reaction evidence="22">
        <text>dodecanoyl-CoA + H2O = dodecanoate + CoA + H(+)</text>
        <dbReference type="Rhea" id="RHEA:30135"/>
        <dbReference type="ChEBI" id="CHEBI:15377"/>
        <dbReference type="ChEBI" id="CHEBI:15378"/>
        <dbReference type="ChEBI" id="CHEBI:18262"/>
        <dbReference type="ChEBI" id="CHEBI:57287"/>
        <dbReference type="ChEBI" id="CHEBI:57375"/>
    </reaction>
    <physiologicalReaction direction="left-to-right" evidence="22">
        <dbReference type="Rhea" id="RHEA:30136"/>
    </physiologicalReaction>
</comment>
<evidence type="ECO:0000256" key="16">
    <source>
        <dbReference type="ARBA" id="ARBA00038848"/>
    </source>
</evidence>
<evidence type="ECO:0000256" key="17">
    <source>
        <dbReference type="ARBA" id="ARBA00040123"/>
    </source>
</evidence>
<evidence type="ECO:0000256" key="10">
    <source>
        <dbReference type="ARBA" id="ARBA00023098"/>
    </source>
</evidence>